<dbReference type="Proteomes" id="UP000663865">
    <property type="component" value="Unassembled WGS sequence"/>
</dbReference>
<accession>A0A818U1W4</accession>
<protein>
    <submittedName>
        <fullName evidence="1">Uncharacterized protein</fullName>
    </submittedName>
</protein>
<evidence type="ECO:0000313" key="2">
    <source>
        <dbReference type="Proteomes" id="UP000663865"/>
    </source>
</evidence>
<gene>
    <name evidence="1" type="ORF">KIK155_LOCUS26077</name>
</gene>
<dbReference type="SUPFAM" id="SSF56219">
    <property type="entry name" value="DNase I-like"/>
    <property type="match status" value="1"/>
</dbReference>
<proteinExistence type="predicted"/>
<name>A0A818U1W4_9BILA</name>
<organism evidence="1 2">
    <name type="scientific">Rotaria socialis</name>
    <dbReference type="NCBI Taxonomy" id="392032"/>
    <lineage>
        <taxon>Eukaryota</taxon>
        <taxon>Metazoa</taxon>
        <taxon>Spiralia</taxon>
        <taxon>Gnathifera</taxon>
        <taxon>Rotifera</taxon>
        <taxon>Eurotatoria</taxon>
        <taxon>Bdelloidea</taxon>
        <taxon>Philodinida</taxon>
        <taxon>Philodinidae</taxon>
        <taxon>Rotaria</taxon>
    </lineage>
</organism>
<sequence length="92" mass="10276">MSTFRLATLNVHSFNTLSTYANNVSDLVSILKPLNLDLIALEETTNDINWRRFCQDLSLPHLIYGAYERYYFGVGIASKGGTAESMNPLESA</sequence>
<reference evidence="1" key="1">
    <citation type="submission" date="2021-02" db="EMBL/GenBank/DDBJ databases">
        <authorList>
            <person name="Nowell W R."/>
        </authorList>
    </citation>
    <scope>NUCLEOTIDE SEQUENCE</scope>
</reference>
<dbReference type="Gene3D" id="3.60.10.10">
    <property type="entry name" value="Endonuclease/exonuclease/phosphatase"/>
    <property type="match status" value="1"/>
</dbReference>
<comment type="caution">
    <text evidence="1">The sequence shown here is derived from an EMBL/GenBank/DDBJ whole genome shotgun (WGS) entry which is preliminary data.</text>
</comment>
<dbReference type="InterPro" id="IPR036691">
    <property type="entry name" value="Endo/exonu/phosph_ase_sf"/>
</dbReference>
<dbReference type="AlphaFoldDB" id="A0A818U1W4"/>
<evidence type="ECO:0000313" key="1">
    <source>
        <dbReference type="EMBL" id="CAF3692380.1"/>
    </source>
</evidence>
<dbReference type="EMBL" id="CAJNYV010004756">
    <property type="protein sequence ID" value="CAF3692380.1"/>
    <property type="molecule type" value="Genomic_DNA"/>
</dbReference>
<feature type="non-terminal residue" evidence="1">
    <location>
        <position position="1"/>
    </location>
</feature>